<dbReference type="RefSeq" id="WP_161815655.1">
    <property type="nucleotide sequence ID" value="NZ_BLJN01000007.1"/>
</dbReference>
<gene>
    <name evidence="1" type="ORF">GCM10011487_60610</name>
</gene>
<accession>A0A829YME8</accession>
<proteinExistence type="predicted"/>
<organism evidence="1 2">
    <name type="scientific">Steroidobacter agaridevorans</name>
    <dbReference type="NCBI Taxonomy" id="2695856"/>
    <lineage>
        <taxon>Bacteria</taxon>
        <taxon>Pseudomonadati</taxon>
        <taxon>Pseudomonadota</taxon>
        <taxon>Gammaproteobacteria</taxon>
        <taxon>Steroidobacterales</taxon>
        <taxon>Steroidobacteraceae</taxon>
        <taxon>Steroidobacter</taxon>
    </lineage>
</organism>
<sequence length="130" mass="15112">MSTEIKVPISPGELIDKITILEIKAANISDATKLANVKVELQLLQETWRNSPHATTDIEAEWKQLRDVNKKLWDIEDDIRDKERQKQFDQQFIELARAVYIRNDERAAVKKTINTKLGSKIVEEKSYAKY</sequence>
<comment type="caution">
    <text evidence="1">The sequence shown here is derived from an EMBL/GenBank/DDBJ whole genome shotgun (WGS) entry which is preliminary data.</text>
</comment>
<dbReference type="InterPro" id="IPR046163">
    <property type="entry name" value="DUF6165"/>
</dbReference>
<dbReference type="Proteomes" id="UP000445000">
    <property type="component" value="Unassembled WGS sequence"/>
</dbReference>
<dbReference type="EMBL" id="BLJN01000007">
    <property type="protein sequence ID" value="GFE84061.1"/>
    <property type="molecule type" value="Genomic_DNA"/>
</dbReference>
<dbReference type="AlphaFoldDB" id="A0A829YME8"/>
<evidence type="ECO:0000313" key="1">
    <source>
        <dbReference type="EMBL" id="GFE84061.1"/>
    </source>
</evidence>
<keyword evidence="2" id="KW-1185">Reference proteome</keyword>
<protein>
    <submittedName>
        <fullName evidence="1">Uncharacterized protein</fullName>
    </submittedName>
</protein>
<dbReference type="Pfam" id="PF19662">
    <property type="entry name" value="DUF6165"/>
    <property type="match status" value="1"/>
</dbReference>
<name>A0A829YME8_9GAMM</name>
<evidence type="ECO:0000313" key="2">
    <source>
        <dbReference type="Proteomes" id="UP000445000"/>
    </source>
</evidence>
<reference evidence="2" key="1">
    <citation type="submission" date="2020-01" db="EMBL/GenBank/DDBJ databases">
        <title>'Steroidobacter agaridevorans' sp. nov., agar-degrading bacteria isolated from rhizosphere soils.</title>
        <authorList>
            <person name="Ikenaga M."/>
            <person name="Kataoka M."/>
            <person name="Murouchi A."/>
            <person name="Katsuragi S."/>
            <person name="Sakai M."/>
        </authorList>
    </citation>
    <scope>NUCLEOTIDE SEQUENCE [LARGE SCALE GENOMIC DNA]</scope>
    <source>
        <strain evidence="2">YU21-B</strain>
    </source>
</reference>